<evidence type="ECO:0000256" key="1">
    <source>
        <dbReference type="SAM" id="MobiDB-lite"/>
    </source>
</evidence>
<dbReference type="Proteomes" id="UP000838763">
    <property type="component" value="Unassembled WGS sequence"/>
</dbReference>
<dbReference type="PROSITE" id="PS51673">
    <property type="entry name" value="SUZ"/>
    <property type="match status" value="1"/>
</dbReference>
<dbReference type="GO" id="GO:0003676">
    <property type="term" value="F:nucleic acid binding"/>
    <property type="evidence" value="ECO:0007669"/>
    <property type="project" value="InterPro"/>
</dbReference>
<protein>
    <recommendedName>
        <fullName evidence="2">SUZ domain-containing protein</fullName>
    </recommendedName>
</protein>
<comment type="caution">
    <text evidence="3">The sequence shown here is derived from an EMBL/GenBank/DDBJ whole genome shotgun (WGS) entry which is preliminary data.</text>
</comment>
<accession>A0A9P1GZ33</accession>
<feature type="compositionally biased region" description="Polar residues" evidence="1">
    <location>
        <begin position="410"/>
        <end position="422"/>
    </location>
</feature>
<dbReference type="Pfam" id="PF12752">
    <property type="entry name" value="SUZ"/>
    <property type="match status" value="1"/>
</dbReference>
<feature type="region of interest" description="Disordered" evidence="1">
    <location>
        <begin position="310"/>
        <end position="426"/>
    </location>
</feature>
<dbReference type="EMBL" id="CALLCH030000006">
    <property type="protein sequence ID" value="CAI4212972.1"/>
    <property type="molecule type" value="Genomic_DNA"/>
</dbReference>
<dbReference type="Gene3D" id="3.30.1370.50">
    <property type="entry name" value="R3H-like domain"/>
    <property type="match status" value="1"/>
</dbReference>
<evidence type="ECO:0000313" key="4">
    <source>
        <dbReference type="Proteomes" id="UP000838763"/>
    </source>
</evidence>
<name>A0A9P1GZ33_9PEZI</name>
<keyword evidence="4" id="KW-1185">Reference proteome</keyword>
<organism evidence="3 4">
    <name type="scientific">Parascedosporium putredinis</name>
    <dbReference type="NCBI Taxonomy" id="1442378"/>
    <lineage>
        <taxon>Eukaryota</taxon>
        <taxon>Fungi</taxon>
        <taxon>Dikarya</taxon>
        <taxon>Ascomycota</taxon>
        <taxon>Pezizomycotina</taxon>
        <taxon>Sordariomycetes</taxon>
        <taxon>Hypocreomycetidae</taxon>
        <taxon>Microascales</taxon>
        <taxon>Microascaceae</taxon>
        <taxon>Parascedosporium</taxon>
    </lineage>
</organism>
<dbReference type="SUPFAM" id="SSF82708">
    <property type="entry name" value="R3H domain"/>
    <property type="match status" value="1"/>
</dbReference>
<dbReference type="InterPro" id="IPR036867">
    <property type="entry name" value="R3H_dom_sf"/>
</dbReference>
<evidence type="ECO:0000259" key="2">
    <source>
        <dbReference type="PROSITE" id="PS51673"/>
    </source>
</evidence>
<reference evidence="3" key="1">
    <citation type="submission" date="2022-11" db="EMBL/GenBank/DDBJ databases">
        <authorList>
            <person name="Scott C."/>
            <person name="Bruce N."/>
        </authorList>
    </citation>
    <scope>NUCLEOTIDE SEQUENCE</scope>
</reference>
<feature type="domain" description="SUZ" evidence="2">
    <location>
        <begin position="158"/>
        <end position="230"/>
    </location>
</feature>
<proteinExistence type="predicted"/>
<dbReference type="OrthoDB" id="278430at2759"/>
<feature type="region of interest" description="Disordered" evidence="1">
    <location>
        <begin position="68"/>
        <end position="101"/>
    </location>
</feature>
<sequence length="463" mass="49732">MPVIVNGASRYMGHATGLPFPKSSRLDEHSTLTSVDDLVAGVGATLLEDRTPSLVVNGSAHLLPNKLRVSVGDSSPGESHKADSTSDLCTKPPSLDGKSITSGTTFALDEKESLRPDDSASVKAAAVDDDDAFSIRGSLLASSRIGSDIAVRRIQAEENVDRRIAQHNAGGQPDAPDEKLLEAMQSPKDRIFLLRLEKDVIDFVRDSKMTREEREEAYNRARERIFGNSEKIGEVTQENDNGVSRATMVMDLLWQFPAFLLLIPTQHPYVNCNMPPTANGFTNGNIVSSLNQPRYPGSVHGTVPAGAYGTAAPPVSSSSQSWPAAAFNSPPSQYPLRTHGPSPGPLPGLMPAPTNVPYLYGQLPANANPNDPKSQHPIPGSYNRHAFNPKTQSFVPNSGLSPMQGHAPSYVSSGSHHGSPQIGSPHLAYAPCPTKFQSLRQLRITLNPSVVAIVWHAKVPRTQ</sequence>
<dbReference type="AlphaFoldDB" id="A0A9P1GZ33"/>
<feature type="compositionally biased region" description="Polar residues" evidence="1">
    <location>
        <begin position="389"/>
        <end position="401"/>
    </location>
</feature>
<gene>
    <name evidence="3" type="ORF">PPNO1_LOCUS2723</name>
</gene>
<dbReference type="InterPro" id="IPR024771">
    <property type="entry name" value="SUZ"/>
</dbReference>
<evidence type="ECO:0000313" key="3">
    <source>
        <dbReference type="EMBL" id="CAI4212972.1"/>
    </source>
</evidence>